<reference evidence="1 2" key="1">
    <citation type="journal article" date="2019" name="Genome Biol. Evol.">
        <title>Insights into the evolution of the New World diploid cottons (Gossypium, subgenus Houzingenia) based on genome sequencing.</title>
        <authorList>
            <person name="Grover C.E."/>
            <person name="Arick M.A. 2nd"/>
            <person name="Thrash A."/>
            <person name="Conover J.L."/>
            <person name="Sanders W.S."/>
            <person name="Peterson D.G."/>
            <person name="Frelichowski J.E."/>
            <person name="Scheffler J.A."/>
            <person name="Scheffler B.E."/>
            <person name="Wendel J.F."/>
        </authorList>
    </citation>
    <scope>NUCLEOTIDE SEQUENCE [LARGE SCALE GENOMIC DNA]</scope>
    <source>
        <strain evidence="1">8</strain>
        <tissue evidence="1">Leaf</tissue>
    </source>
</reference>
<accession>A0A7J9DW98</accession>
<keyword evidence="2" id="KW-1185">Reference proteome</keyword>
<proteinExistence type="predicted"/>
<gene>
    <name evidence="1" type="ORF">Gotri_014290</name>
</gene>
<dbReference type="AlphaFoldDB" id="A0A7J9DW98"/>
<comment type="caution">
    <text evidence="1">The sequence shown here is derived from an EMBL/GenBank/DDBJ whole genome shotgun (WGS) entry which is preliminary data.</text>
</comment>
<feature type="non-terminal residue" evidence="1">
    <location>
        <position position="34"/>
    </location>
</feature>
<name>A0A7J9DW98_9ROSI</name>
<sequence>MTIEYSARTFPDIGLDKSNEDLVLVNCYNEDIKE</sequence>
<organism evidence="1 2">
    <name type="scientific">Gossypium trilobum</name>
    <dbReference type="NCBI Taxonomy" id="34281"/>
    <lineage>
        <taxon>Eukaryota</taxon>
        <taxon>Viridiplantae</taxon>
        <taxon>Streptophyta</taxon>
        <taxon>Embryophyta</taxon>
        <taxon>Tracheophyta</taxon>
        <taxon>Spermatophyta</taxon>
        <taxon>Magnoliopsida</taxon>
        <taxon>eudicotyledons</taxon>
        <taxon>Gunneridae</taxon>
        <taxon>Pentapetalae</taxon>
        <taxon>rosids</taxon>
        <taxon>malvids</taxon>
        <taxon>Malvales</taxon>
        <taxon>Malvaceae</taxon>
        <taxon>Malvoideae</taxon>
        <taxon>Gossypium</taxon>
    </lineage>
</organism>
<evidence type="ECO:0000313" key="2">
    <source>
        <dbReference type="Proteomes" id="UP000593568"/>
    </source>
</evidence>
<dbReference type="EMBL" id="JABEZW010000005">
    <property type="protein sequence ID" value="MBA0765027.1"/>
    <property type="molecule type" value="Genomic_DNA"/>
</dbReference>
<dbReference type="Proteomes" id="UP000593568">
    <property type="component" value="Unassembled WGS sequence"/>
</dbReference>
<protein>
    <submittedName>
        <fullName evidence="1">Uncharacterized protein</fullName>
    </submittedName>
</protein>
<evidence type="ECO:0000313" key="1">
    <source>
        <dbReference type="EMBL" id="MBA0765027.1"/>
    </source>
</evidence>